<accession>A0A645C9D9</accession>
<gene>
    <name evidence="1" type="ORF">SDC9_120615</name>
</gene>
<comment type="caution">
    <text evidence="1">The sequence shown here is derived from an EMBL/GenBank/DDBJ whole genome shotgun (WGS) entry which is preliminary data.</text>
</comment>
<proteinExistence type="predicted"/>
<name>A0A645C9D9_9ZZZZ</name>
<evidence type="ECO:0000313" key="1">
    <source>
        <dbReference type="EMBL" id="MPM73633.1"/>
    </source>
</evidence>
<dbReference type="AlphaFoldDB" id="A0A645C9D9"/>
<dbReference type="AntiFam" id="ANF00095">
    <property type="entry name" value="Shadow ORF (opposite ABC transporters)"/>
</dbReference>
<dbReference type="AntiFam" id="ANF00142">
    <property type="entry name" value="Shadow ORF (opposite yadG)"/>
</dbReference>
<sequence length="262" mass="29264">MVLFLVDFYGNHIRDTLHHTGKKVCPTDEISDKMIGRPAVDLKRSSQLLDPSLVHDHDPITDCHRLILVMGHIDAGDPKLLLDSPDLSPHLVSQLCIKVGKWFIKEQHTRFGDDCPCKCHTLLLTTGKLAGLPCPEGRKPHGSHDHIHFALDLALLQPLQFKAEADILLNREVGKDGIGLEHHRRVAFVCRQIIYQRTVNVDITLGLFLKPADDSQRGGLAAAGWAEEGNHLPFLYLNIDIIDCCELLALVILVGENLGYFY</sequence>
<dbReference type="EMBL" id="VSSQ01025485">
    <property type="protein sequence ID" value="MPM73633.1"/>
    <property type="molecule type" value="Genomic_DNA"/>
</dbReference>
<reference evidence="1" key="1">
    <citation type="submission" date="2019-08" db="EMBL/GenBank/DDBJ databases">
        <authorList>
            <person name="Kucharzyk K."/>
            <person name="Murdoch R.W."/>
            <person name="Higgins S."/>
            <person name="Loffler F."/>
        </authorList>
    </citation>
    <scope>NUCLEOTIDE SEQUENCE</scope>
</reference>
<protein>
    <submittedName>
        <fullName evidence="1">Uncharacterized protein</fullName>
    </submittedName>
</protein>
<organism evidence="1">
    <name type="scientific">bioreactor metagenome</name>
    <dbReference type="NCBI Taxonomy" id="1076179"/>
    <lineage>
        <taxon>unclassified sequences</taxon>
        <taxon>metagenomes</taxon>
        <taxon>ecological metagenomes</taxon>
    </lineage>
</organism>